<sequence>MSSSRRPIRLRNACLNCTSAKVKCSGQKTGCNRCSKTDSQCVYLESMAGRVPKKHMKQPSEASEQVTGQVHDRSSFAHFDIDDSGLNTPDDDITRSLMPGQSSAICLSNHLLGEETVGPFDVPFAALDHPFSTNRNGILTPSPNDFQTHDQTSALDCSPAFAGVGTNWDYAINRDDTLLSSPRDVSDSFSPSSHTRNGFSASFMTPSRKESLDERCILAATQIINALESCIARPHQLDVVLRTVRKAGVGLNGLIDLQKNIERKNRCVILFTMILYQNLDLLETVVDSLGLINMNSALLKNNMPSPSSRTDMAEGQLEHLDAINCHIASLIYSVGNKEDTHLRSTWARKVSDELSFGLETIARIATWTQASGSTNSQNLSEDTRNGGYIEPLKIRFEQLRLLTQRQI</sequence>
<dbReference type="EMBL" id="MU393445">
    <property type="protein sequence ID" value="KAI4867598.1"/>
    <property type="molecule type" value="Genomic_DNA"/>
</dbReference>
<protein>
    <submittedName>
        <fullName evidence="1">Uncharacterized protein</fullName>
    </submittedName>
</protein>
<dbReference type="Proteomes" id="UP001497700">
    <property type="component" value="Unassembled WGS sequence"/>
</dbReference>
<evidence type="ECO:0000313" key="1">
    <source>
        <dbReference type="EMBL" id="KAI4867598.1"/>
    </source>
</evidence>
<reference evidence="1 2" key="1">
    <citation type="journal article" date="2022" name="New Phytol.">
        <title>Ecological generalism drives hyperdiversity of secondary metabolite gene clusters in xylarialean endophytes.</title>
        <authorList>
            <person name="Franco M.E.E."/>
            <person name="Wisecaver J.H."/>
            <person name="Arnold A.E."/>
            <person name="Ju Y.M."/>
            <person name="Slot J.C."/>
            <person name="Ahrendt S."/>
            <person name="Moore L.P."/>
            <person name="Eastman K.E."/>
            <person name="Scott K."/>
            <person name="Konkel Z."/>
            <person name="Mondo S.J."/>
            <person name="Kuo A."/>
            <person name="Hayes R.D."/>
            <person name="Haridas S."/>
            <person name="Andreopoulos B."/>
            <person name="Riley R."/>
            <person name="LaButti K."/>
            <person name="Pangilinan J."/>
            <person name="Lipzen A."/>
            <person name="Amirebrahimi M."/>
            <person name="Yan J."/>
            <person name="Adam C."/>
            <person name="Keymanesh K."/>
            <person name="Ng V."/>
            <person name="Louie K."/>
            <person name="Northen T."/>
            <person name="Drula E."/>
            <person name="Henrissat B."/>
            <person name="Hsieh H.M."/>
            <person name="Youens-Clark K."/>
            <person name="Lutzoni F."/>
            <person name="Miadlikowska J."/>
            <person name="Eastwood D.C."/>
            <person name="Hamelin R.C."/>
            <person name="Grigoriev I.V."/>
            <person name="U'Ren J.M."/>
        </authorList>
    </citation>
    <scope>NUCLEOTIDE SEQUENCE [LARGE SCALE GENOMIC DNA]</scope>
    <source>
        <strain evidence="1 2">CBS 119005</strain>
    </source>
</reference>
<organism evidence="1 2">
    <name type="scientific">Hypoxylon rubiginosum</name>
    <dbReference type="NCBI Taxonomy" id="110542"/>
    <lineage>
        <taxon>Eukaryota</taxon>
        <taxon>Fungi</taxon>
        <taxon>Dikarya</taxon>
        <taxon>Ascomycota</taxon>
        <taxon>Pezizomycotina</taxon>
        <taxon>Sordariomycetes</taxon>
        <taxon>Xylariomycetidae</taxon>
        <taxon>Xylariales</taxon>
        <taxon>Hypoxylaceae</taxon>
        <taxon>Hypoxylon</taxon>
    </lineage>
</organism>
<keyword evidence="2" id="KW-1185">Reference proteome</keyword>
<comment type="caution">
    <text evidence="1">The sequence shown here is derived from an EMBL/GenBank/DDBJ whole genome shotgun (WGS) entry which is preliminary data.</text>
</comment>
<gene>
    <name evidence="1" type="ORF">F4820DRAFT_190663</name>
</gene>
<accession>A0ACB9Z8M1</accession>
<evidence type="ECO:0000313" key="2">
    <source>
        <dbReference type="Proteomes" id="UP001497700"/>
    </source>
</evidence>
<name>A0ACB9Z8M1_9PEZI</name>
<proteinExistence type="predicted"/>